<protein>
    <recommendedName>
        <fullName evidence="7">3-oxo-5-alpha-steroid 4-dehydrogenase C-terminal domain-containing protein</fullName>
    </recommendedName>
</protein>
<name>A0ABR2W6N8_9FUNG</name>
<evidence type="ECO:0000256" key="5">
    <source>
        <dbReference type="ARBA" id="ARBA00023136"/>
    </source>
</evidence>
<evidence type="ECO:0000256" key="1">
    <source>
        <dbReference type="ARBA" id="ARBA00004141"/>
    </source>
</evidence>
<feature type="transmembrane region" description="Helical" evidence="6">
    <location>
        <begin position="6"/>
        <end position="23"/>
    </location>
</feature>
<evidence type="ECO:0000256" key="2">
    <source>
        <dbReference type="ARBA" id="ARBA00007742"/>
    </source>
</evidence>
<accession>A0ABR2W6N8</accession>
<reference evidence="8 9" key="1">
    <citation type="submission" date="2023-04" db="EMBL/GenBank/DDBJ databases">
        <title>Genome of Basidiobolus ranarum AG-B5.</title>
        <authorList>
            <person name="Stajich J.E."/>
            <person name="Carter-House D."/>
            <person name="Gryganskyi A."/>
        </authorList>
    </citation>
    <scope>NUCLEOTIDE SEQUENCE [LARGE SCALE GENOMIC DNA]</scope>
    <source>
        <strain evidence="8 9">AG-B5</strain>
    </source>
</reference>
<comment type="caution">
    <text evidence="8">The sequence shown here is derived from an EMBL/GenBank/DDBJ whole genome shotgun (WGS) entry which is preliminary data.</text>
</comment>
<dbReference type="InterPro" id="IPR039357">
    <property type="entry name" value="SRD5A/TECR"/>
</dbReference>
<proteinExistence type="inferred from homology"/>
<dbReference type="EMBL" id="JASJQH010006980">
    <property type="protein sequence ID" value="KAK9721395.1"/>
    <property type="molecule type" value="Genomic_DNA"/>
</dbReference>
<keyword evidence="4 6" id="KW-1133">Transmembrane helix</keyword>
<evidence type="ECO:0000256" key="3">
    <source>
        <dbReference type="ARBA" id="ARBA00022692"/>
    </source>
</evidence>
<feature type="transmembrane region" description="Helical" evidence="6">
    <location>
        <begin position="210"/>
        <end position="227"/>
    </location>
</feature>
<comment type="subcellular location">
    <subcellularLocation>
        <location evidence="1">Membrane</location>
        <topology evidence="1">Multi-pass membrane protein</topology>
    </subcellularLocation>
</comment>
<evidence type="ECO:0000259" key="7">
    <source>
        <dbReference type="Pfam" id="PF02544"/>
    </source>
</evidence>
<keyword evidence="3 6" id="KW-0812">Transmembrane</keyword>
<dbReference type="PANTHER" id="PTHR10556:SF35">
    <property type="entry name" value="3-OXO-5-ALPHA-STEROID 4-DEHYDROGENASE FAMILY PROTEIN"/>
    <property type="match status" value="1"/>
</dbReference>
<dbReference type="InterPro" id="IPR001104">
    <property type="entry name" value="3-oxo-5_a-steroid_4-DH_C"/>
</dbReference>
<comment type="similarity">
    <text evidence="2">Belongs to the steroid 5-alpha reductase family.</text>
</comment>
<feature type="domain" description="3-oxo-5-alpha-steroid 4-dehydrogenase C-terminal" evidence="7">
    <location>
        <begin position="137"/>
        <end position="252"/>
    </location>
</feature>
<dbReference type="Proteomes" id="UP001479436">
    <property type="component" value="Unassembled WGS sequence"/>
</dbReference>
<feature type="transmembrane region" description="Helical" evidence="6">
    <location>
        <begin position="104"/>
        <end position="128"/>
    </location>
</feature>
<dbReference type="PANTHER" id="PTHR10556">
    <property type="entry name" value="3-OXO-5-ALPHA-STEROID 4-DEHYDROGENASE"/>
    <property type="match status" value="1"/>
</dbReference>
<feature type="transmembrane region" description="Helical" evidence="6">
    <location>
        <begin position="134"/>
        <end position="156"/>
    </location>
</feature>
<gene>
    <name evidence="8" type="ORF">K7432_003426</name>
</gene>
<evidence type="ECO:0000256" key="6">
    <source>
        <dbReference type="SAM" id="Phobius"/>
    </source>
</evidence>
<keyword evidence="5 6" id="KW-0472">Membrane</keyword>
<evidence type="ECO:0000313" key="8">
    <source>
        <dbReference type="EMBL" id="KAK9721395.1"/>
    </source>
</evidence>
<dbReference type="Pfam" id="PF02544">
    <property type="entry name" value="Steroid_dh"/>
    <property type="match status" value="1"/>
</dbReference>
<feature type="transmembrane region" description="Helical" evidence="6">
    <location>
        <begin position="44"/>
        <end position="68"/>
    </location>
</feature>
<feature type="transmembrane region" description="Helical" evidence="6">
    <location>
        <begin position="183"/>
        <end position="204"/>
    </location>
</feature>
<evidence type="ECO:0000256" key="4">
    <source>
        <dbReference type="ARBA" id="ARBA00022989"/>
    </source>
</evidence>
<evidence type="ECO:0000313" key="9">
    <source>
        <dbReference type="Proteomes" id="UP001479436"/>
    </source>
</evidence>
<organism evidence="8 9">
    <name type="scientific">Basidiobolus ranarum</name>
    <dbReference type="NCBI Taxonomy" id="34480"/>
    <lineage>
        <taxon>Eukaryota</taxon>
        <taxon>Fungi</taxon>
        <taxon>Fungi incertae sedis</taxon>
        <taxon>Zoopagomycota</taxon>
        <taxon>Entomophthoromycotina</taxon>
        <taxon>Basidiobolomycetes</taxon>
        <taxon>Basidiobolales</taxon>
        <taxon>Basidiobolaceae</taxon>
        <taxon>Basidiobolus</taxon>
    </lineage>
</organism>
<sequence length="252" mass="29698">MSFQGTLTLGYIFLSGIIVYLEGTGKFNAPYGKFRKTYFHRLAITTRAGMFIAHFVPTMLVLTIYFKYGDWCNSYHLATFGFLFGHYVKRMLETLFLHRYAGNLCQFSVIYLTVYHSIIATTCCYSIFNNHSKIGLSELLCPIPLIMYSWLGNLWHHSILMELRPRKGKYNVLRSYRVPKRGWFRWVVCPHYCFECFAWFGFALIARTTLVFAVTIFLSASMISRGFQTRRWYLNNIEEFPVDRWCIIPFLL</sequence>
<dbReference type="PROSITE" id="PS50244">
    <property type="entry name" value="S5A_REDUCTASE"/>
    <property type="match status" value="1"/>
</dbReference>
<keyword evidence="9" id="KW-1185">Reference proteome</keyword>